<keyword evidence="2" id="KW-1185">Reference proteome</keyword>
<name>A0ABT6QT68_9PSED</name>
<sequence length="96" mass="10317">MISTELQNIARTALNELEVCKSALFQMEALFFSIKNADTGSVADNLINLGASVTGDIGNLASDNLVNLEARYDKAMSATRNAESENVSRNFSEVTA</sequence>
<accession>A0ABT6QT68</accession>
<evidence type="ECO:0000313" key="1">
    <source>
        <dbReference type="EMBL" id="MDI2594084.1"/>
    </source>
</evidence>
<dbReference type="Proteomes" id="UP001159100">
    <property type="component" value="Unassembled WGS sequence"/>
</dbReference>
<evidence type="ECO:0000313" key="2">
    <source>
        <dbReference type="Proteomes" id="UP001159100"/>
    </source>
</evidence>
<organism evidence="1 2">
    <name type="scientific">Pseudomonas fungipugnans</name>
    <dbReference type="NCBI Taxonomy" id="3024217"/>
    <lineage>
        <taxon>Bacteria</taxon>
        <taxon>Pseudomonadati</taxon>
        <taxon>Pseudomonadota</taxon>
        <taxon>Gammaproteobacteria</taxon>
        <taxon>Pseudomonadales</taxon>
        <taxon>Pseudomonadaceae</taxon>
        <taxon>Pseudomonas</taxon>
    </lineage>
</organism>
<gene>
    <name evidence="1" type="ORF">POF45_22015</name>
</gene>
<reference evidence="1 2" key="1">
    <citation type="submission" date="2023-02" db="EMBL/GenBank/DDBJ databases">
        <title>Pseudomonas chrutzelriedensis sp. nov., a potently antifungal strain isolated from moss.</title>
        <authorList>
            <person name="Schnyder A."/>
            <person name="Kalawong R."/>
            <person name="Eberl L."/>
            <person name="Agnoli K."/>
        </authorList>
    </citation>
    <scope>NUCLEOTIDE SEQUENCE [LARGE SCALE GENOMIC DNA]</scope>
    <source>
        <strain evidence="1 2">681</strain>
    </source>
</reference>
<proteinExistence type="predicted"/>
<comment type="caution">
    <text evidence="1">The sequence shown here is derived from an EMBL/GenBank/DDBJ whole genome shotgun (WGS) entry which is preliminary data.</text>
</comment>
<protein>
    <submittedName>
        <fullName evidence="1">Uncharacterized protein</fullName>
    </submittedName>
</protein>
<dbReference type="EMBL" id="JARBWL010000002">
    <property type="protein sequence ID" value="MDI2594084.1"/>
    <property type="molecule type" value="Genomic_DNA"/>
</dbReference>
<dbReference type="RefSeq" id="WP_282316723.1">
    <property type="nucleotide sequence ID" value="NZ_JARBWL010000002.1"/>
</dbReference>